<evidence type="ECO:0000256" key="3">
    <source>
        <dbReference type="ARBA" id="ARBA00022692"/>
    </source>
</evidence>
<evidence type="ECO:0000256" key="2">
    <source>
        <dbReference type="ARBA" id="ARBA00022475"/>
    </source>
</evidence>
<protein>
    <submittedName>
        <fullName evidence="6">Uncharacterized protein</fullName>
    </submittedName>
</protein>
<comment type="subcellular location">
    <subcellularLocation>
        <location evidence="1">Membrane</location>
        <topology evidence="1">Multi-pass membrane protein</topology>
    </subcellularLocation>
</comment>
<keyword evidence="3" id="KW-0812">Transmembrane</keyword>
<keyword evidence="5" id="KW-0472">Membrane</keyword>
<dbReference type="AlphaFoldDB" id="A0A192H1Q9"/>
<keyword evidence="4" id="KW-1133">Transmembrane helix</keyword>
<proteinExistence type="predicted"/>
<dbReference type="InterPro" id="IPR003339">
    <property type="entry name" value="ABC/ECF_trnsptr_transmembrane"/>
</dbReference>
<dbReference type="CDD" id="cd16914">
    <property type="entry name" value="EcfT"/>
    <property type="match status" value="1"/>
</dbReference>
<evidence type="ECO:0000313" key="7">
    <source>
        <dbReference type="Proteomes" id="UP000078582"/>
    </source>
</evidence>
<accession>A0A192H1Q9</accession>
<name>A0A192H1Q9_9LACO</name>
<evidence type="ECO:0000256" key="5">
    <source>
        <dbReference type="ARBA" id="ARBA00023136"/>
    </source>
</evidence>
<reference evidence="6 7" key="1">
    <citation type="submission" date="2016-03" db="EMBL/GenBank/DDBJ databases">
        <title>Pediococcus and Lactobacillus from brewery environment - whole genome sequencing and assembly.</title>
        <authorList>
            <person name="Behr J."/>
            <person name="Geissler A.J."/>
            <person name="Vogel R.F."/>
        </authorList>
    </citation>
    <scope>NUCLEOTIDE SEQUENCE [LARGE SCALE GENOMIC DNA]</scope>
    <source>
        <strain evidence="6 7">TMW 1.1989</strain>
    </source>
</reference>
<keyword evidence="2" id="KW-1003">Cell membrane</keyword>
<dbReference type="RefSeq" id="WP_068279420.1">
    <property type="nucleotide sequence ID" value="NZ_CP014873.1"/>
</dbReference>
<dbReference type="PANTHER" id="PTHR34857:SF2">
    <property type="entry name" value="SLL0384 PROTEIN"/>
    <property type="match status" value="1"/>
</dbReference>
<evidence type="ECO:0000256" key="4">
    <source>
        <dbReference type="ARBA" id="ARBA00022989"/>
    </source>
</evidence>
<gene>
    <name evidence="6" type="ORF">AYR53_03320</name>
</gene>
<dbReference type="STRING" id="375175.AYR53_03320"/>
<dbReference type="InterPro" id="IPR051611">
    <property type="entry name" value="ECF_transporter_component"/>
</dbReference>
<sequence length="273" mass="30674">MIKTKKVELPSWLQETRVIAPKRGGRSFLQQNSQRLSQLLRRFAQEADTKHQPLKGWLAPQVKLLITLSTVLLISLNQNPFIAWLILVCNLSLLLALPPVYLKKIIRQTVISSLFAGLLVLPSFLLLPDQNALFFFGRTCLILLNLSYYRTTTTFTALITALKQLHCPNGLIFTVAITITYLKLLAEYLLGLLEAVTLRSVGKTAHPYQTIGQLFGILYLKTHDYALALYAAMEARGFTGDYQKEAGSTHHWRDNLVLLLGATLFGLLFFLGS</sequence>
<dbReference type="GO" id="GO:0005886">
    <property type="term" value="C:plasma membrane"/>
    <property type="evidence" value="ECO:0007669"/>
    <property type="project" value="UniProtKB-ARBA"/>
</dbReference>
<dbReference type="Pfam" id="PF02361">
    <property type="entry name" value="CbiQ"/>
    <property type="match status" value="1"/>
</dbReference>
<dbReference type="EMBL" id="CP014873">
    <property type="protein sequence ID" value="ANK61881.1"/>
    <property type="molecule type" value="Genomic_DNA"/>
</dbReference>
<evidence type="ECO:0000313" key="6">
    <source>
        <dbReference type="EMBL" id="ANK61881.1"/>
    </source>
</evidence>
<organism evidence="6 7">
    <name type="scientific">Loigolactobacillus backii</name>
    <dbReference type="NCBI Taxonomy" id="375175"/>
    <lineage>
        <taxon>Bacteria</taxon>
        <taxon>Bacillati</taxon>
        <taxon>Bacillota</taxon>
        <taxon>Bacilli</taxon>
        <taxon>Lactobacillales</taxon>
        <taxon>Lactobacillaceae</taxon>
        <taxon>Loigolactobacillus</taxon>
    </lineage>
</organism>
<evidence type="ECO:0000256" key="1">
    <source>
        <dbReference type="ARBA" id="ARBA00004141"/>
    </source>
</evidence>
<keyword evidence="7" id="KW-1185">Reference proteome</keyword>
<dbReference type="Proteomes" id="UP000078582">
    <property type="component" value="Chromosome"/>
</dbReference>
<dbReference type="PANTHER" id="PTHR34857">
    <property type="entry name" value="SLL0384 PROTEIN"/>
    <property type="match status" value="1"/>
</dbReference>
<dbReference type="OrthoDB" id="2236046at2"/>
<dbReference type="GeneID" id="42981270"/>